<feature type="binding site" evidence="5">
    <location>
        <position position="79"/>
    </location>
    <ligand>
        <name>S-adenosyl-L-methionine</name>
        <dbReference type="ChEBI" id="CHEBI:59789"/>
    </ligand>
</feature>
<feature type="binding site" evidence="5">
    <location>
        <position position="54"/>
    </location>
    <ligand>
        <name>S-adenosyl-L-methionine</name>
        <dbReference type="ChEBI" id="CHEBI:59789"/>
    </ligand>
</feature>
<dbReference type="InterPro" id="IPR029063">
    <property type="entry name" value="SAM-dependent_MTases_sf"/>
</dbReference>
<protein>
    <recommendedName>
        <fullName evidence="6">rRNA adenine N(6)-methyltransferase</fullName>
        <ecNumber evidence="6">2.1.1.-</ecNumber>
    </recommendedName>
</protein>
<proteinExistence type="inferred from homology"/>
<evidence type="ECO:0000256" key="4">
    <source>
        <dbReference type="ARBA" id="ARBA00022884"/>
    </source>
</evidence>
<feature type="binding site" evidence="5">
    <location>
        <position position="100"/>
    </location>
    <ligand>
        <name>S-adenosyl-L-methionine</name>
        <dbReference type="ChEBI" id="CHEBI:59789"/>
    </ligand>
</feature>
<keyword evidence="2 5" id="KW-0808">Transferase</keyword>
<feature type="domain" description="Ribosomal RNA adenine methylase transferase N-terminal" evidence="7">
    <location>
        <begin position="59"/>
        <end position="166"/>
    </location>
</feature>
<sequence length="166" mass="17951">MCHLGFIGKRVLVSARTPNAGARLSVQASLSNIVQKDLRLLKINPKRSLGQNFVTSEKVLQQIVASANIKKGDKILEIGPGLGSLTDCLLHCGASVLAVEKDDVLYKHLQAKFSEEPAVSLIHSDILLLRDIKQILDDFRGGTGESSVRVVANIPYNITSGVLLHC</sequence>
<dbReference type="Gene3D" id="3.40.50.150">
    <property type="entry name" value="Vaccinia Virus protein VP39"/>
    <property type="match status" value="1"/>
</dbReference>
<dbReference type="EMBL" id="JALJOT010000005">
    <property type="protein sequence ID" value="KAK9915057.1"/>
    <property type="molecule type" value="Genomic_DNA"/>
</dbReference>
<dbReference type="PANTHER" id="PTHR11727:SF7">
    <property type="entry name" value="DIMETHYLADENOSINE TRANSFERASE-RELATED"/>
    <property type="match status" value="1"/>
</dbReference>
<keyword evidence="9" id="KW-1185">Reference proteome</keyword>
<evidence type="ECO:0000259" key="7">
    <source>
        <dbReference type="SMART" id="SM00650"/>
    </source>
</evidence>
<comment type="caution">
    <text evidence="8">The sequence shown here is derived from an EMBL/GenBank/DDBJ whole genome shotgun (WGS) entry which is preliminary data.</text>
</comment>
<dbReference type="Proteomes" id="UP001491310">
    <property type="component" value="Unassembled WGS sequence"/>
</dbReference>
<keyword evidence="3 5" id="KW-0949">S-adenosyl-L-methionine</keyword>
<evidence type="ECO:0000256" key="1">
    <source>
        <dbReference type="ARBA" id="ARBA00022603"/>
    </source>
</evidence>
<dbReference type="InterPro" id="IPR001737">
    <property type="entry name" value="KsgA/Erm"/>
</dbReference>
<evidence type="ECO:0000313" key="9">
    <source>
        <dbReference type="Proteomes" id="UP001491310"/>
    </source>
</evidence>
<evidence type="ECO:0000256" key="3">
    <source>
        <dbReference type="ARBA" id="ARBA00022691"/>
    </source>
</evidence>
<keyword evidence="4 5" id="KW-0694">RNA-binding</keyword>
<feature type="binding site" evidence="5">
    <location>
        <position position="153"/>
    </location>
    <ligand>
        <name>S-adenosyl-L-methionine</name>
        <dbReference type="ChEBI" id="CHEBI:59789"/>
    </ligand>
</feature>
<accession>A0ABR2YTK6</accession>
<dbReference type="PROSITE" id="PS01131">
    <property type="entry name" value="RRNA_A_DIMETH"/>
    <property type="match status" value="1"/>
</dbReference>
<evidence type="ECO:0000256" key="2">
    <source>
        <dbReference type="ARBA" id="ARBA00022679"/>
    </source>
</evidence>
<evidence type="ECO:0000256" key="5">
    <source>
        <dbReference type="PROSITE-ProRule" id="PRU01026"/>
    </source>
</evidence>
<dbReference type="SMART" id="SM00650">
    <property type="entry name" value="rADc"/>
    <property type="match status" value="1"/>
</dbReference>
<reference evidence="8 9" key="1">
    <citation type="journal article" date="2024" name="Nat. Commun.">
        <title>Phylogenomics reveals the evolutionary origins of lichenization in chlorophyte algae.</title>
        <authorList>
            <person name="Puginier C."/>
            <person name="Libourel C."/>
            <person name="Otte J."/>
            <person name="Skaloud P."/>
            <person name="Haon M."/>
            <person name="Grisel S."/>
            <person name="Petersen M."/>
            <person name="Berrin J.G."/>
            <person name="Delaux P.M."/>
            <person name="Dal Grande F."/>
            <person name="Keller J."/>
        </authorList>
    </citation>
    <scope>NUCLEOTIDE SEQUENCE [LARGE SCALE GENOMIC DNA]</scope>
    <source>
        <strain evidence="8 9">SAG 216-7</strain>
    </source>
</reference>
<name>A0ABR2YTK6_9CHLO</name>
<keyword evidence="1 5" id="KW-0489">Methyltransferase</keyword>
<dbReference type="PANTHER" id="PTHR11727">
    <property type="entry name" value="DIMETHYLADENOSINE TRANSFERASE"/>
    <property type="match status" value="1"/>
</dbReference>
<dbReference type="InterPro" id="IPR020596">
    <property type="entry name" value="rRNA_Ade_Mease_Trfase_CS"/>
</dbReference>
<feature type="binding site" evidence="5">
    <location>
        <position position="52"/>
    </location>
    <ligand>
        <name>S-adenosyl-L-methionine</name>
        <dbReference type="ChEBI" id="CHEBI:59789"/>
    </ligand>
</feature>
<comment type="similarity">
    <text evidence="5 6">Belongs to the class I-like SAM-binding methyltransferase superfamily. rRNA adenine N(6)-methyltransferase family.</text>
</comment>
<feature type="binding site" evidence="5">
    <location>
        <position position="125"/>
    </location>
    <ligand>
        <name>S-adenosyl-L-methionine</name>
        <dbReference type="ChEBI" id="CHEBI:59789"/>
    </ligand>
</feature>
<dbReference type="EC" id="2.1.1.-" evidence="6"/>
<dbReference type="Pfam" id="PF00398">
    <property type="entry name" value="RrnaAD"/>
    <property type="match status" value="1"/>
</dbReference>
<dbReference type="SUPFAM" id="SSF53335">
    <property type="entry name" value="S-adenosyl-L-methionine-dependent methyltransferases"/>
    <property type="match status" value="1"/>
</dbReference>
<dbReference type="PROSITE" id="PS51689">
    <property type="entry name" value="SAM_RNA_A_N6_MT"/>
    <property type="match status" value="1"/>
</dbReference>
<gene>
    <name evidence="8" type="ORF">WJX75_004230</name>
</gene>
<dbReference type="InterPro" id="IPR020598">
    <property type="entry name" value="rRNA_Ade_methylase_Trfase_N"/>
</dbReference>
<organism evidence="8 9">
    <name type="scientific">Coccomyxa subellipsoidea</name>
    <dbReference type="NCBI Taxonomy" id="248742"/>
    <lineage>
        <taxon>Eukaryota</taxon>
        <taxon>Viridiplantae</taxon>
        <taxon>Chlorophyta</taxon>
        <taxon>core chlorophytes</taxon>
        <taxon>Trebouxiophyceae</taxon>
        <taxon>Trebouxiophyceae incertae sedis</taxon>
        <taxon>Coccomyxaceae</taxon>
        <taxon>Coccomyxa</taxon>
    </lineage>
</organism>
<evidence type="ECO:0000313" key="8">
    <source>
        <dbReference type="EMBL" id="KAK9915057.1"/>
    </source>
</evidence>
<evidence type="ECO:0000256" key="6">
    <source>
        <dbReference type="RuleBase" id="RU362106"/>
    </source>
</evidence>
<keyword evidence="6" id="KW-0698">rRNA processing</keyword>